<dbReference type="PANTHER" id="PTHR43711">
    <property type="entry name" value="TWO-COMPONENT HISTIDINE KINASE"/>
    <property type="match status" value="1"/>
</dbReference>
<dbReference type="SMART" id="SM00387">
    <property type="entry name" value="HATPase_c"/>
    <property type="match status" value="1"/>
</dbReference>
<evidence type="ECO:0000256" key="5">
    <source>
        <dbReference type="ARBA" id="ARBA00022777"/>
    </source>
</evidence>
<dbReference type="SUPFAM" id="SSF55874">
    <property type="entry name" value="ATPase domain of HSP90 chaperone/DNA topoisomerase II/histidine kinase"/>
    <property type="match status" value="1"/>
</dbReference>
<organism evidence="9 10">
    <name type="scientific">Candidatus Fusicatenibacter merdavium</name>
    <dbReference type="NCBI Taxonomy" id="2838600"/>
    <lineage>
        <taxon>Bacteria</taxon>
        <taxon>Bacillati</taxon>
        <taxon>Bacillota</taxon>
        <taxon>Clostridia</taxon>
        <taxon>Lachnospirales</taxon>
        <taxon>Lachnospiraceae</taxon>
        <taxon>Fusicatenibacter</taxon>
    </lineage>
</organism>
<dbReference type="InterPro" id="IPR036890">
    <property type="entry name" value="HATPase_C_sf"/>
</dbReference>
<dbReference type="Gene3D" id="1.10.287.130">
    <property type="match status" value="1"/>
</dbReference>
<evidence type="ECO:0000256" key="3">
    <source>
        <dbReference type="ARBA" id="ARBA00022553"/>
    </source>
</evidence>
<dbReference type="CDD" id="cd00075">
    <property type="entry name" value="HATPase"/>
    <property type="match status" value="1"/>
</dbReference>
<dbReference type="Pfam" id="PF00512">
    <property type="entry name" value="HisKA"/>
    <property type="match status" value="1"/>
</dbReference>
<dbReference type="SUPFAM" id="SSF47384">
    <property type="entry name" value="Homodimeric domain of signal transducing histidine kinase"/>
    <property type="match status" value="1"/>
</dbReference>
<dbReference type="InterPro" id="IPR036097">
    <property type="entry name" value="HisK_dim/P_sf"/>
</dbReference>
<dbReference type="PANTHER" id="PTHR43711:SF26">
    <property type="entry name" value="SENSOR HISTIDINE KINASE RCSC"/>
    <property type="match status" value="1"/>
</dbReference>
<keyword evidence="7" id="KW-0812">Transmembrane</keyword>
<feature type="domain" description="Histidine kinase" evidence="8">
    <location>
        <begin position="101"/>
        <end position="311"/>
    </location>
</feature>
<dbReference type="InterPro" id="IPR003594">
    <property type="entry name" value="HATPase_dom"/>
</dbReference>
<proteinExistence type="predicted"/>
<dbReference type="Proteomes" id="UP000886890">
    <property type="component" value="Unassembled WGS sequence"/>
</dbReference>
<evidence type="ECO:0000256" key="6">
    <source>
        <dbReference type="ARBA" id="ARBA00023012"/>
    </source>
</evidence>
<keyword evidence="3" id="KW-0597">Phosphoprotein</keyword>
<evidence type="ECO:0000313" key="10">
    <source>
        <dbReference type="Proteomes" id="UP000886890"/>
    </source>
</evidence>
<keyword evidence="7" id="KW-0472">Membrane</keyword>
<dbReference type="PROSITE" id="PS50109">
    <property type="entry name" value="HIS_KIN"/>
    <property type="match status" value="1"/>
</dbReference>
<dbReference type="EMBL" id="DXEK01000099">
    <property type="protein sequence ID" value="HIX77144.1"/>
    <property type="molecule type" value="Genomic_DNA"/>
</dbReference>
<dbReference type="InterPro" id="IPR003661">
    <property type="entry name" value="HisK_dim/P_dom"/>
</dbReference>
<dbReference type="EC" id="2.7.13.3" evidence="2"/>
<evidence type="ECO:0000256" key="2">
    <source>
        <dbReference type="ARBA" id="ARBA00012438"/>
    </source>
</evidence>
<name>A0A9D2BJ49_9FIRM</name>
<reference evidence="9" key="2">
    <citation type="submission" date="2021-04" db="EMBL/GenBank/DDBJ databases">
        <authorList>
            <person name="Gilroy R."/>
        </authorList>
    </citation>
    <scope>NUCLEOTIDE SEQUENCE</scope>
    <source>
        <strain evidence="9">CHK183-1962</strain>
    </source>
</reference>
<keyword evidence="4" id="KW-0808">Transferase</keyword>
<dbReference type="Pfam" id="PF02518">
    <property type="entry name" value="HATPase_c"/>
    <property type="match status" value="1"/>
</dbReference>
<dbReference type="PRINTS" id="PR00344">
    <property type="entry name" value="BCTRLSENSOR"/>
</dbReference>
<keyword evidence="5 9" id="KW-0418">Kinase</keyword>
<gene>
    <name evidence="9" type="ORF">H9734_06070</name>
</gene>
<protein>
    <recommendedName>
        <fullName evidence="2">histidine kinase</fullName>
        <ecNumber evidence="2">2.7.13.3</ecNumber>
    </recommendedName>
</protein>
<keyword evidence="7" id="KW-1133">Transmembrane helix</keyword>
<comment type="caution">
    <text evidence="9">The sequence shown here is derived from an EMBL/GenBank/DDBJ whole genome shotgun (WGS) entry which is preliminary data.</text>
</comment>
<keyword evidence="6" id="KW-0902">Two-component regulatory system</keyword>
<evidence type="ECO:0000256" key="1">
    <source>
        <dbReference type="ARBA" id="ARBA00000085"/>
    </source>
</evidence>
<evidence type="ECO:0000313" key="9">
    <source>
        <dbReference type="EMBL" id="HIX77144.1"/>
    </source>
</evidence>
<accession>A0A9D2BJ49</accession>
<evidence type="ECO:0000256" key="4">
    <source>
        <dbReference type="ARBA" id="ARBA00022679"/>
    </source>
</evidence>
<dbReference type="AlphaFoldDB" id="A0A9D2BJ49"/>
<feature type="transmembrane region" description="Helical" evidence="7">
    <location>
        <begin position="13"/>
        <end position="32"/>
    </location>
</feature>
<sequence>MIMTWLSEYGKDLAILVLAASLAGICAAAVLLQFRRKKHIREFIRETDRLLHGEENFRLSRYREDDLNQLENQVQKLTVRLREQADLLQKDKKYLADSIADISHQIRTPLTAIHLICTSLMDENLSEEDKNSLWEIKRQLGRMDWLINSLLKIARLDAGTITFQSRTYPLKELADQALLPLEIQMELKNQQIRKEIDGSFCGDLSWTAEALGNILKNCSEHTPEGGTIRLTGHENALYTEITVRDTGPGIAPEDLPHLFERFYRGKDAKDQSIGIGLALSRMILTRQSATLQARNSPKGGAEFIIRFYKTTV</sequence>
<dbReference type="InterPro" id="IPR005467">
    <property type="entry name" value="His_kinase_dom"/>
</dbReference>
<dbReference type="CDD" id="cd00082">
    <property type="entry name" value="HisKA"/>
    <property type="match status" value="1"/>
</dbReference>
<dbReference type="Gene3D" id="3.30.565.10">
    <property type="entry name" value="Histidine kinase-like ATPase, C-terminal domain"/>
    <property type="match status" value="1"/>
</dbReference>
<comment type="catalytic activity">
    <reaction evidence="1">
        <text>ATP + protein L-histidine = ADP + protein N-phospho-L-histidine.</text>
        <dbReference type="EC" id="2.7.13.3"/>
    </reaction>
</comment>
<reference evidence="9" key="1">
    <citation type="journal article" date="2021" name="PeerJ">
        <title>Extensive microbial diversity within the chicken gut microbiome revealed by metagenomics and culture.</title>
        <authorList>
            <person name="Gilroy R."/>
            <person name="Ravi A."/>
            <person name="Getino M."/>
            <person name="Pursley I."/>
            <person name="Horton D.L."/>
            <person name="Alikhan N.F."/>
            <person name="Baker D."/>
            <person name="Gharbi K."/>
            <person name="Hall N."/>
            <person name="Watson M."/>
            <person name="Adriaenssens E.M."/>
            <person name="Foster-Nyarko E."/>
            <person name="Jarju S."/>
            <person name="Secka A."/>
            <person name="Antonio M."/>
            <person name="Oren A."/>
            <person name="Chaudhuri R.R."/>
            <person name="La Ragione R."/>
            <person name="Hildebrand F."/>
            <person name="Pallen M.J."/>
        </authorList>
    </citation>
    <scope>NUCLEOTIDE SEQUENCE</scope>
    <source>
        <strain evidence="9">CHK183-1962</strain>
    </source>
</reference>
<dbReference type="InterPro" id="IPR050736">
    <property type="entry name" value="Sensor_HK_Regulatory"/>
</dbReference>
<evidence type="ECO:0000256" key="7">
    <source>
        <dbReference type="SAM" id="Phobius"/>
    </source>
</evidence>
<dbReference type="InterPro" id="IPR004358">
    <property type="entry name" value="Sig_transdc_His_kin-like_C"/>
</dbReference>
<dbReference type="SMART" id="SM00388">
    <property type="entry name" value="HisKA"/>
    <property type="match status" value="1"/>
</dbReference>
<dbReference type="GO" id="GO:0000155">
    <property type="term" value="F:phosphorelay sensor kinase activity"/>
    <property type="evidence" value="ECO:0007669"/>
    <property type="project" value="InterPro"/>
</dbReference>
<evidence type="ECO:0000259" key="8">
    <source>
        <dbReference type="PROSITE" id="PS50109"/>
    </source>
</evidence>